<gene>
    <name evidence="2" type="ORF">AB1Y20_007581</name>
</gene>
<name>A0AB34IY70_PRYPA</name>
<evidence type="ECO:0000256" key="1">
    <source>
        <dbReference type="SAM" id="MobiDB-lite"/>
    </source>
</evidence>
<accession>A0AB34IY70</accession>
<dbReference type="EMBL" id="JBGBPQ010000017">
    <property type="protein sequence ID" value="KAL1507979.1"/>
    <property type="molecule type" value="Genomic_DNA"/>
</dbReference>
<dbReference type="Proteomes" id="UP001515480">
    <property type="component" value="Unassembled WGS sequence"/>
</dbReference>
<reference evidence="2 3" key="1">
    <citation type="journal article" date="2024" name="Science">
        <title>Giant polyketide synthase enzymes in the biosynthesis of giant marine polyether toxins.</title>
        <authorList>
            <person name="Fallon T.R."/>
            <person name="Shende V.V."/>
            <person name="Wierzbicki I.H."/>
            <person name="Pendleton A.L."/>
            <person name="Watervoot N.F."/>
            <person name="Auber R.P."/>
            <person name="Gonzalez D.J."/>
            <person name="Wisecaver J.H."/>
            <person name="Moore B.S."/>
        </authorList>
    </citation>
    <scope>NUCLEOTIDE SEQUENCE [LARGE SCALE GENOMIC DNA]</scope>
    <source>
        <strain evidence="2 3">12B1</strain>
    </source>
</reference>
<dbReference type="AlphaFoldDB" id="A0AB34IY70"/>
<feature type="compositionally biased region" description="Basic and acidic residues" evidence="1">
    <location>
        <begin position="135"/>
        <end position="153"/>
    </location>
</feature>
<keyword evidence="3" id="KW-1185">Reference proteome</keyword>
<feature type="region of interest" description="Disordered" evidence="1">
    <location>
        <begin position="128"/>
        <end position="153"/>
    </location>
</feature>
<protein>
    <submittedName>
        <fullName evidence="2">Uncharacterized protein</fullName>
    </submittedName>
</protein>
<sequence length="219" mass="24650">MISSYRRPGTSEYNLSSAARTLECNWQEERSRIEAGERIHLPLMADATVRPFETDISIAPDIRIPGKASNGRLVIPERKRTSRATNDSSRQGADDGFREYKSMMQTFFPPMEERDGYPISKEPYFHGTWGGPVQRDGRSKTRVGPENRSKNEQYEAARVADGEMSMTTKMIGIKTFEHALVPRPSSGTSQTSGFGSVVPRHPPAEFERMLESTAMASWR</sequence>
<evidence type="ECO:0000313" key="3">
    <source>
        <dbReference type="Proteomes" id="UP001515480"/>
    </source>
</evidence>
<organism evidence="2 3">
    <name type="scientific">Prymnesium parvum</name>
    <name type="common">Toxic golden alga</name>
    <dbReference type="NCBI Taxonomy" id="97485"/>
    <lineage>
        <taxon>Eukaryota</taxon>
        <taxon>Haptista</taxon>
        <taxon>Haptophyta</taxon>
        <taxon>Prymnesiophyceae</taxon>
        <taxon>Prymnesiales</taxon>
        <taxon>Prymnesiaceae</taxon>
        <taxon>Prymnesium</taxon>
    </lineage>
</organism>
<feature type="region of interest" description="Disordered" evidence="1">
    <location>
        <begin position="76"/>
        <end position="96"/>
    </location>
</feature>
<evidence type="ECO:0000313" key="2">
    <source>
        <dbReference type="EMBL" id="KAL1507979.1"/>
    </source>
</evidence>
<comment type="caution">
    <text evidence="2">The sequence shown here is derived from an EMBL/GenBank/DDBJ whole genome shotgun (WGS) entry which is preliminary data.</text>
</comment>
<proteinExistence type="predicted"/>